<dbReference type="PROSITE" id="PS50893">
    <property type="entry name" value="ABC_TRANSPORTER_2"/>
    <property type="match status" value="1"/>
</dbReference>
<evidence type="ECO:0000313" key="14">
    <source>
        <dbReference type="Proteomes" id="UP000251144"/>
    </source>
</evidence>
<keyword evidence="4 11" id="KW-0812">Transmembrane</keyword>
<feature type="transmembrane region" description="Helical" evidence="11">
    <location>
        <begin position="1001"/>
        <end position="1025"/>
    </location>
</feature>
<keyword evidence="5" id="KW-0547">Nucleotide-binding</keyword>
<evidence type="ECO:0000256" key="9">
    <source>
        <dbReference type="ARBA" id="ARBA00038388"/>
    </source>
</evidence>
<feature type="domain" description="ABC transporter" evidence="12">
    <location>
        <begin position="2"/>
        <end position="240"/>
    </location>
</feature>
<dbReference type="PROSITE" id="PS00211">
    <property type="entry name" value="ABC_TRANSPORTER_1"/>
    <property type="match status" value="1"/>
</dbReference>
<dbReference type="GO" id="GO:0022857">
    <property type="term" value="F:transmembrane transporter activity"/>
    <property type="evidence" value="ECO:0007669"/>
    <property type="project" value="UniProtKB-ARBA"/>
</dbReference>
<dbReference type="Gene3D" id="3.40.50.300">
    <property type="entry name" value="P-loop containing nucleotide triphosphate hydrolases"/>
    <property type="match status" value="1"/>
</dbReference>
<evidence type="ECO:0000256" key="5">
    <source>
        <dbReference type="ARBA" id="ARBA00022741"/>
    </source>
</evidence>
<dbReference type="InterPro" id="IPR027417">
    <property type="entry name" value="P-loop_NTPase"/>
</dbReference>
<organism evidence="13 14">
    <name type="scientific">Faecalibacterium prausnitzii</name>
    <dbReference type="NCBI Taxonomy" id="853"/>
    <lineage>
        <taxon>Bacteria</taxon>
        <taxon>Bacillati</taxon>
        <taxon>Bacillota</taxon>
        <taxon>Clostridia</taxon>
        <taxon>Eubacteriales</taxon>
        <taxon>Oscillospiraceae</taxon>
        <taxon>Faecalibacterium</taxon>
    </lineage>
</organism>
<dbReference type="Pfam" id="PF00005">
    <property type="entry name" value="ABC_tran"/>
    <property type="match status" value="1"/>
</dbReference>
<dbReference type="CDD" id="cd03255">
    <property type="entry name" value="ABC_MJ0796_LolCDE_FtsE"/>
    <property type="match status" value="1"/>
</dbReference>
<dbReference type="PANTHER" id="PTHR42798">
    <property type="entry name" value="LIPOPROTEIN-RELEASING SYSTEM ATP-BINDING PROTEIN LOLD"/>
    <property type="match status" value="1"/>
</dbReference>
<dbReference type="OrthoDB" id="2079174at2"/>
<keyword evidence="2" id="KW-0813">Transport</keyword>
<feature type="region of interest" description="Disordered" evidence="10">
    <location>
        <begin position="326"/>
        <end position="345"/>
    </location>
</feature>
<dbReference type="InterPro" id="IPR017871">
    <property type="entry name" value="ABC_transporter-like_CS"/>
</dbReference>
<dbReference type="InterPro" id="IPR003593">
    <property type="entry name" value="AAA+_ATPase"/>
</dbReference>
<evidence type="ECO:0000313" key="13">
    <source>
        <dbReference type="EMBL" id="RAW53676.1"/>
    </source>
</evidence>
<dbReference type="EMBL" id="PRLB01000009">
    <property type="protein sequence ID" value="RAW53676.1"/>
    <property type="molecule type" value="Genomic_DNA"/>
</dbReference>
<dbReference type="Proteomes" id="UP000251144">
    <property type="component" value="Unassembled WGS sequence"/>
</dbReference>
<keyword evidence="8 11" id="KW-0472">Membrane</keyword>
<evidence type="ECO:0000256" key="6">
    <source>
        <dbReference type="ARBA" id="ARBA00022840"/>
    </source>
</evidence>
<evidence type="ECO:0000256" key="2">
    <source>
        <dbReference type="ARBA" id="ARBA00022448"/>
    </source>
</evidence>
<comment type="caution">
    <text evidence="13">The sequence shown here is derived from an EMBL/GenBank/DDBJ whole genome shotgun (WGS) entry which is preliminary data.</text>
</comment>
<dbReference type="InterPro" id="IPR017911">
    <property type="entry name" value="MacB-like_ATP-bd"/>
</dbReference>
<dbReference type="RefSeq" id="WP_158401267.1">
    <property type="nucleotide sequence ID" value="NZ_PRLB01000009.1"/>
</dbReference>
<comment type="subcellular location">
    <subcellularLocation>
        <location evidence="1">Cell inner membrane</location>
        <topology evidence="1">Multi-pass membrane protein</topology>
    </subcellularLocation>
</comment>
<keyword evidence="3" id="KW-1003">Cell membrane</keyword>
<evidence type="ECO:0000256" key="10">
    <source>
        <dbReference type="SAM" id="MobiDB-lite"/>
    </source>
</evidence>
<dbReference type="Pfam" id="PF02687">
    <property type="entry name" value="FtsX"/>
    <property type="match status" value="1"/>
</dbReference>
<evidence type="ECO:0000259" key="12">
    <source>
        <dbReference type="PROSITE" id="PS50893"/>
    </source>
</evidence>
<keyword evidence="6" id="KW-0067">ATP-binding</keyword>
<evidence type="ECO:0000256" key="11">
    <source>
        <dbReference type="SAM" id="Phobius"/>
    </source>
</evidence>
<dbReference type="InterPro" id="IPR003439">
    <property type="entry name" value="ABC_transporter-like_ATP-bd"/>
</dbReference>
<feature type="transmembrane region" description="Helical" evidence="11">
    <location>
        <begin position="1045"/>
        <end position="1064"/>
    </location>
</feature>
<evidence type="ECO:0000256" key="7">
    <source>
        <dbReference type="ARBA" id="ARBA00022989"/>
    </source>
</evidence>
<dbReference type="SUPFAM" id="SSF52540">
    <property type="entry name" value="P-loop containing nucleoside triphosphate hydrolases"/>
    <property type="match status" value="1"/>
</dbReference>
<comment type="similarity">
    <text evidence="9">Belongs to the ABC transporter superfamily. Macrolide exporter (TC 3.A.1.122) family.</text>
</comment>
<dbReference type="InterPro" id="IPR003838">
    <property type="entry name" value="ABC3_permease_C"/>
</dbReference>
<dbReference type="SMART" id="SM00382">
    <property type="entry name" value="AAA"/>
    <property type="match status" value="1"/>
</dbReference>
<gene>
    <name evidence="13" type="ORF">C4N26_09850</name>
</gene>
<accession>A0A329TY97</accession>
<dbReference type="PANTHER" id="PTHR42798:SF6">
    <property type="entry name" value="CELL DIVISION ATP-BINDING PROTEIN FTSE"/>
    <property type="match status" value="1"/>
</dbReference>
<evidence type="ECO:0000256" key="1">
    <source>
        <dbReference type="ARBA" id="ARBA00004429"/>
    </source>
</evidence>
<reference evidence="13 14" key="1">
    <citation type="submission" date="2018-02" db="EMBL/GenBank/DDBJ databases">
        <title>Complete genome sequencing of Faecalibacterium prausnitzii strains isolated from the human gut.</title>
        <authorList>
            <person name="Fitzgerald B.C."/>
            <person name="Shkoporov A.N."/>
            <person name="Ross P.R."/>
            <person name="Hill C."/>
        </authorList>
    </citation>
    <scope>NUCLEOTIDE SEQUENCE [LARGE SCALE GENOMIC DNA]</scope>
    <source>
        <strain evidence="13 14">APC942/32-1</strain>
    </source>
</reference>
<evidence type="ECO:0000256" key="8">
    <source>
        <dbReference type="ARBA" id="ARBA00023136"/>
    </source>
</evidence>
<dbReference type="FunFam" id="3.40.50.300:FF:000032">
    <property type="entry name" value="Export ABC transporter ATP-binding protein"/>
    <property type="match status" value="1"/>
</dbReference>
<dbReference type="GO" id="GO:0005886">
    <property type="term" value="C:plasma membrane"/>
    <property type="evidence" value="ECO:0007669"/>
    <property type="project" value="UniProtKB-SubCell"/>
</dbReference>
<feature type="transmembrane region" description="Helical" evidence="11">
    <location>
        <begin position="266"/>
        <end position="293"/>
    </location>
</feature>
<sequence>MLQLINIEKKYTTGDLTQAALNGVSLNLRDSEFVAILGPSGSGKTTLLNIIGGLDRYDSGELIINGISTRRYTDRDWDSYRNHTVGFVFQSYNLIPHQTVLANVELALTISGVSGAERRRRAAEALRQVGLGDQLHKRPTEMSGGQMQRVAIARALVNNPDILLADEPTGALDSETSIQVMELLKDVAKDRLVVMVTHNPELAEQYANRIVRLRDGAITDDTRPFEPDDTKLAPPIHKNMGRSSMSWLTSLALSFNNLRTKKARTLLTAFAGSIGIIGIALIISLSTGVNAYIADMERSTLSEYPLQILSSGVDITSFLSSGSSGGTTATGLPTDEDGKKDTSGGVEGMVSVRQLITKMVSGLTSNDLTSLKKYLDSDESTIADDATSIEYSYSVSPQIYRQDADGSVHQVNPDSTLSMLGLGSSGSGSTSVTSSLMNSMGSNTSVFYQLPANSDLYKSQYEVKAGRWPEKPTECVAVLSKYGTVTDYALYSMGLRDSAELDKMIQQFAQNQNVDVPSDFRTYSYDELMGLKFKLVNSADTYVYDDTYGIWKSKADDKDYMQQLVENGEDITIVGIVQPDYTASASMLTSGIAYPASLTEKVMKDAADSDIVKQQMADPATNVLTGESFGKAESLRDFDLTSLFSIDTNALKNAFSFDADALDFDLNGAFDLSSGSFDLSSLIDFSDFSLDIDELPDIDLSDAFAELDLSVSPEALQDLVQKIFKDYKKYIIGNGILNFKKWSFSAYLKTERFQKLMAESMKDLVDPDKLQGQLSSALQTTIQTVMETYSDQITEVLKSQLDAAIQKGIVTFQDQIQSQLKTAIQQNIGKLSSQMESAIKIDASAFQKAIQLNMTASELTELMRSTLRSSSATYEANLTAFGYADEAAPSQIKIYPKDFASKATILEKLDAYNAGMSAKGEDEKMVQYTDLVGTLMTSVTEIVDMISSMMVAFVSISLVVSSIMIGVITYISVLERRKEIGILRAIGASKRNVSEVFNAETFIIGLCSGVMGIVLSEILLIPGNIIIQKVSGTSTLVASLPVDAALFLVALATLLTILAGIIPARGAAKCNPVKALRAE</sequence>
<dbReference type="AlphaFoldDB" id="A0A329TY97"/>
<dbReference type="GO" id="GO:0016887">
    <property type="term" value="F:ATP hydrolysis activity"/>
    <property type="evidence" value="ECO:0007669"/>
    <property type="project" value="InterPro"/>
</dbReference>
<feature type="transmembrane region" description="Helical" evidence="11">
    <location>
        <begin position="949"/>
        <end position="974"/>
    </location>
</feature>
<dbReference type="GO" id="GO:0005524">
    <property type="term" value="F:ATP binding"/>
    <property type="evidence" value="ECO:0007669"/>
    <property type="project" value="UniProtKB-KW"/>
</dbReference>
<dbReference type="GO" id="GO:0098796">
    <property type="term" value="C:membrane protein complex"/>
    <property type="evidence" value="ECO:0007669"/>
    <property type="project" value="UniProtKB-ARBA"/>
</dbReference>
<evidence type="ECO:0000256" key="3">
    <source>
        <dbReference type="ARBA" id="ARBA00022475"/>
    </source>
</evidence>
<proteinExistence type="inferred from homology"/>
<protein>
    <submittedName>
        <fullName evidence="13">ABC transporter</fullName>
    </submittedName>
</protein>
<evidence type="ECO:0000256" key="4">
    <source>
        <dbReference type="ARBA" id="ARBA00022692"/>
    </source>
</evidence>
<name>A0A329TY97_9FIRM</name>
<keyword evidence="7 11" id="KW-1133">Transmembrane helix</keyword>